<name>A0ABY8FVC8_9SPHN</name>
<dbReference type="PANTHER" id="PTHR12126:SF11">
    <property type="entry name" value="NADH DEHYDROGENASE [UBIQUINONE] 1 ALPHA SUBCOMPLEX SUBUNIT 9, MITOCHONDRIAL"/>
    <property type="match status" value="1"/>
</dbReference>
<reference evidence="2 3" key="1">
    <citation type="submission" date="2023-03" db="EMBL/GenBank/DDBJ databases">
        <title>Altererythrobacter sp. CAU 1644 isolated from sand.</title>
        <authorList>
            <person name="Kim W."/>
        </authorList>
    </citation>
    <scope>NUCLEOTIDE SEQUENCE [LARGE SCALE GENOMIC DNA]</scope>
    <source>
        <strain evidence="2 3">CAU 1644</strain>
    </source>
</reference>
<dbReference type="InterPro" id="IPR051207">
    <property type="entry name" value="ComplexI_NDUFA9_subunit"/>
</dbReference>
<dbReference type="InterPro" id="IPR001509">
    <property type="entry name" value="Epimerase_deHydtase"/>
</dbReference>
<sequence length="316" mass="33370">MAHNAPLQDKLVTVLGGSGFVGNYVAQGLLSRGARVRIASRHPEKGWSLKPLANLGQLQFARCDITNERSLRAAVSGSDAVVNMVGSFSGDLMKLMGHAAGDAAETAREAGATALVHISAIGADPASASVYGRANALGEELVGKAFPNATIIRPSALFGKDDNFVNMFAQLIKFFPVLPVFGADSTLQPAYVDDVAEAIAIALSDPASHGGKTYELGGPEVMTMMELNRRIAAAQGRKRSFIAVPDAVSALTAALPGTPINNDQWSLLKQGNTVSGDHPGFKRLGIEPKPLGLFLEKWMVRYRKHGRFTGRHAAAG</sequence>
<dbReference type="CDD" id="cd05271">
    <property type="entry name" value="NDUFA9_like_SDR_a"/>
    <property type="match status" value="1"/>
</dbReference>
<organism evidence="2 3">
    <name type="scientific">Altererythrobacter arenosus</name>
    <dbReference type="NCBI Taxonomy" id="3032592"/>
    <lineage>
        <taxon>Bacteria</taxon>
        <taxon>Pseudomonadati</taxon>
        <taxon>Pseudomonadota</taxon>
        <taxon>Alphaproteobacteria</taxon>
        <taxon>Sphingomonadales</taxon>
        <taxon>Erythrobacteraceae</taxon>
        <taxon>Altererythrobacter</taxon>
    </lineage>
</organism>
<dbReference type="PANTHER" id="PTHR12126">
    <property type="entry name" value="NADH-UBIQUINONE OXIDOREDUCTASE 39 KDA SUBUNIT-RELATED"/>
    <property type="match status" value="1"/>
</dbReference>
<dbReference type="Gene3D" id="3.40.50.720">
    <property type="entry name" value="NAD(P)-binding Rossmann-like Domain"/>
    <property type="match status" value="1"/>
</dbReference>
<proteinExistence type="predicted"/>
<dbReference type="Proteomes" id="UP001215827">
    <property type="component" value="Chromosome"/>
</dbReference>
<gene>
    <name evidence="2" type="ORF">P7228_07820</name>
</gene>
<dbReference type="RefSeq" id="WP_278017649.1">
    <property type="nucleotide sequence ID" value="NZ_CP121106.1"/>
</dbReference>
<feature type="domain" description="NAD-dependent epimerase/dehydratase" evidence="1">
    <location>
        <begin position="12"/>
        <end position="217"/>
    </location>
</feature>
<keyword evidence="3" id="KW-1185">Reference proteome</keyword>
<dbReference type="InterPro" id="IPR036291">
    <property type="entry name" value="NAD(P)-bd_dom_sf"/>
</dbReference>
<evidence type="ECO:0000313" key="2">
    <source>
        <dbReference type="EMBL" id="WFL78960.1"/>
    </source>
</evidence>
<protein>
    <submittedName>
        <fullName evidence="2">Complex I NDUFA9 subunit family protein</fullName>
    </submittedName>
</protein>
<dbReference type="Pfam" id="PF01370">
    <property type="entry name" value="Epimerase"/>
    <property type="match status" value="1"/>
</dbReference>
<dbReference type="EMBL" id="CP121106">
    <property type="protein sequence ID" value="WFL78960.1"/>
    <property type="molecule type" value="Genomic_DNA"/>
</dbReference>
<accession>A0ABY8FVC8</accession>
<evidence type="ECO:0000313" key="3">
    <source>
        <dbReference type="Proteomes" id="UP001215827"/>
    </source>
</evidence>
<dbReference type="SUPFAM" id="SSF51735">
    <property type="entry name" value="NAD(P)-binding Rossmann-fold domains"/>
    <property type="match status" value="1"/>
</dbReference>
<evidence type="ECO:0000259" key="1">
    <source>
        <dbReference type="Pfam" id="PF01370"/>
    </source>
</evidence>